<dbReference type="Proteomes" id="UP000070444">
    <property type="component" value="Unassembled WGS sequence"/>
</dbReference>
<keyword evidence="1" id="KW-0812">Transmembrane</keyword>
<keyword evidence="3" id="KW-1185">Reference proteome</keyword>
<sequence>MGKGRGENNKRKGCGTCGKCCICLIATFVVLAVAIALTVYFLWPRPPKIEFKGVLPPEDPSKQLVLNNLADFTANQRLNITVDNPNYIGVVLSKITMEGTLDTVDNYTIATGELENQGISKTAKTNILFPIQIHYNPLADKDLKALKYIADKCGMLENKQRTQLKINYKLDISVKVVAINVSIPTIHESTMIDCPFPQGQSIPGLDVLLKAQQSGGNMDIGSLINSIKNQLPPGVDASTISDMVNNLSKSGILNGIKF</sequence>
<dbReference type="OrthoDB" id="20273at2759"/>
<keyword evidence="1" id="KW-1133">Transmembrane helix</keyword>
<evidence type="ECO:0000256" key="1">
    <source>
        <dbReference type="SAM" id="Phobius"/>
    </source>
</evidence>
<feature type="transmembrane region" description="Helical" evidence="1">
    <location>
        <begin position="21"/>
        <end position="43"/>
    </location>
</feature>
<evidence type="ECO:0000313" key="3">
    <source>
        <dbReference type="Proteomes" id="UP000070444"/>
    </source>
</evidence>
<dbReference type="STRING" id="796925.A0A137PEI5"/>
<dbReference type="AlphaFoldDB" id="A0A137PEI5"/>
<reference evidence="2 3" key="1">
    <citation type="journal article" date="2015" name="Genome Biol. Evol.">
        <title>Phylogenomic analyses indicate that early fungi evolved digesting cell walls of algal ancestors of land plants.</title>
        <authorList>
            <person name="Chang Y."/>
            <person name="Wang S."/>
            <person name="Sekimoto S."/>
            <person name="Aerts A.L."/>
            <person name="Choi C."/>
            <person name="Clum A."/>
            <person name="LaButti K.M."/>
            <person name="Lindquist E.A."/>
            <person name="Yee Ngan C."/>
            <person name="Ohm R.A."/>
            <person name="Salamov A.A."/>
            <person name="Grigoriev I.V."/>
            <person name="Spatafora J.W."/>
            <person name="Berbee M.L."/>
        </authorList>
    </citation>
    <scope>NUCLEOTIDE SEQUENCE [LARGE SCALE GENOMIC DNA]</scope>
    <source>
        <strain evidence="2 3">NRRL 28638</strain>
    </source>
</reference>
<keyword evidence="1" id="KW-0472">Membrane</keyword>
<organism evidence="2 3">
    <name type="scientific">Conidiobolus coronatus (strain ATCC 28846 / CBS 209.66 / NRRL 28638)</name>
    <name type="common">Delacroixia coronata</name>
    <dbReference type="NCBI Taxonomy" id="796925"/>
    <lineage>
        <taxon>Eukaryota</taxon>
        <taxon>Fungi</taxon>
        <taxon>Fungi incertae sedis</taxon>
        <taxon>Zoopagomycota</taxon>
        <taxon>Entomophthoromycotina</taxon>
        <taxon>Entomophthoromycetes</taxon>
        <taxon>Entomophthorales</taxon>
        <taxon>Ancylistaceae</taxon>
        <taxon>Conidiobolus</taxon>
    </lineage>
</organism>
<dbReference type="Gene3D" id="2.60.40.1820">
    <property type="match status" value="1"/>
</dbReference>
<gene>
    <name evidence="2" type="ORF">CONCODRAFT_3632</name>
</gene>
<dbReference type="OMA" id="FLRPPNI"/>
<evidence type="ECO:0000313" key="2">
    <source>
        <dbReference type="EMBL" id="KXN73400.1"/>
    </source>
</evidence>
<proteinExistence type="predicted"/>
<evidence type="ECO:0008006" key="4">
    <source>
        <dbReference type="Google" id="ProtNLM"/>
    </source>
</evidence>
<dbReference type="EMBL" id="KQ964437">
    <property type="protein sequence ID" value="KXN73400.1"/>
    <property type="molecule type" value="Genomic_DNA"/>
</dbReference>
<name>A0A137PEI5_CONC2</name>
<protein>
    <recommendedName>
        <fullName evidence="4">Late embryogenesis abundant protein LEA-2 subgroup domain-containing protein</fullName>
    </recommendedName>
</protein>
<accession>A0A137PEI5</accession>